<reference evidence="1" key="1">
    <citation type="submission" date="2018-11" db="EMBL/GenBank/DDBJ databases">
        <title>The sequence and de novo assembly of Larimichthys crocea genome using PacBio and Hi-C technologies.</title>
        <authorList>
            <person name="Xu P."/>
            <person name="Chen B."/>
            <person name="Zhou Z."/>
            <person name="Ke Q."/>
            <person name="Wu Y."/>
            <person name="Bai H."/>
            <person name="Pu F."/>
        </authorList>
    </citation>
    <scope>NUCLEOTIDE SEQUENCE</scope>
    <source>
        <tissue evidence="1">Muscle</tissue>
    </source>
</reference>
<dbReference type="EMBL" id="CM011697">
    <property type="protein sequence ID" value="TMS02376.1"/>
    <property type="molecule type" value="Genomic_DNA"/>
</dbReference>
<protein>
    <submittedName>
        <fullName evidence="1">Uncharacterized protein</fullName>
    </submittedName>
</protein>
<gene>
    <name evidence="1" type="ORF">E3U43_007916</name>
</gene>
<name>A0ACD3Q5B8_LARCR</name>
<comment type="caution">
    <text evidence="1">The sequence shown here is derived from an EMBL/GenBank/DDBJ whole genome shotgun (WGS) entry which is preliminary data.</text>
</comment>
<sequence>MPASTGLVAGDVSLMLINATLKDAGDYICYVTSERGYDSGSVKLTVTETGTTPLMSPVWKEDNTVNVSCESEGWYPKPSVHWSDRQQVLTPNSLTYSTDSSGLVSVHSWLLVSKGSEVSCSVSLSGEETKEARMRLENRPLPVSGSSSSSGWVAFALLLIGSLVVVGLLLYFLHFKKRGKKAKEEVDGGRKQGSDEENQKLLPKEVIKPTDLSTAMTHYETVTLDQRGNPYLTIKNRILRDDVKQTFPDGENVTCVTAIKGTPGFSSGEHYWEVSLVNPIYRPQTILVAGSYKCI</sequence>
<dbReference type="Proteomes" id="UP000793456">
    <property type="component" value="Chromosome XXIV"/>
</dbReference>
<organism evidence="1 2">
    <name type="scientific">Larimichthys crocea</name>
    <name type="common">Large yellow croaker</name>
    <name type="synonym">Pseudosciaena crocea</name>
    <dbReference type="NCBI Taxonomy" id="215358"/>
    <lineage>
        <taxon>Eukaryota</taxon>
        <taxon>Metazoa</taxon>
        <taxon>Chordata</taxon>
        <taxon>Craniata</taxon>
        <taxon>Vertebrata</taxon>
        <taxon>Euteleostomi</taxon>
        <taxon>Actinopterygii</taxon>
        <taxon>Neopterygii</taxon>
        <taxon>Teleostei</taxon>
        <taxon>Neoteleostei</taxon>
        <taxon>Acanthomorphata</taxon>
        <taxon>Eupercaria</taxon>
        <taxon>Sciaenidae</taxon>
        <taxon>Larimichthys</taxon>
    </lineage>
</organism>
<keyword evidence="2" id="KW-1185">Reference proteome</keyword>
<evidence type="ECO:0000313" key="1">
    <source>
        <dbReference type="EMBL" id="TMS02376.1"/>
    </source>
</evidence>
<proteinExistence type="predicted"/>
<evidence type="ECO:0000313" key="2">
    <source>
        <dbReference type="Proteomes" id="UP000793456"/>
    </source>
</evidence>
<accession>A0ACD3Q5B8</accession>